<keyword evidence="3" id="KW-1185">Reference proteome</keyword>
<accession>A0A1G4B930</accession>
<reference evidence="2 3" key="1">
    <citation type="submission" date="2016-09" db="EMBL/GenBank/DDBJ databases">
        <authorList>
            <person name="Capua I."/>
            <person name="De Benedictis P."/>
            <person name="Joannis T."/>
            <person name="Lombin L.H."/>
            <person name="Cattoli G."/>
        </authorList>
    </citation>
    <scope>NUCLEOTIDE SEQUENCE [LARGE SCALE GENOMIC DNA]</scope>
    <source>
        <strain evidence="2 3">IMI 309357</strain>
    </source>
</reference>
<proteinExistence type="inferred from homology"/>
<dbReference type="Proteomes" id="UP000176998">
    <property type="component" value="Unassembled WGS sequence"/>
</dbReference>
<comment type="similarity">
    <text evidence="1">Belongs to the FAD-binding monooxygenase family.</text>
</comment>
<organism evidence="2 3">
    <name type="scientific">Colletotrichum orchidophilum</name>
    <dbReference type="NCBI Taxonomy" id="1209926"/>
    <lineage>
        <taxon>Eukaryota</taxon>
        <taxon>Fungi</taxon>
        <taxon>Dikarya</taxon>
        <taxon>Ascomycota</taxon>
        <taxon>Pezizomycotina</taxon>
        <taxon>Sordariomycetes</taxon>
        <taxon>Hypocreomycetidae</taxon>
        <taxon>Glomerellales</taxon>
        <taxon>Glomerellaceae</taxon>
        <taxon>Colletotrichum</taxon>
    </lineage>
</organism>
<evidence type="ECO:0000313" key="2">
    <source>
        <dbReference type="EMBL" id="OHE97853.1"/>
    </source>
</evidence>
<dbReference type="AlphaFoldDB" id="A0A1G4B930"/>
<dbReference type="OrthoDB" id="74360at2759"/>
<keyword evidence="2" id="KW-0560">Oxidoreductase</keyword>
<dbReference type="PANTHER" id="PTHR42877">
    <property type="entry name" value="L-ORNITHINE N(5)-MONOOXYGENASE-RELATED"/>
    <property type="match status" value="1"/>
</dbReference>
<dbReference type="GeneID" id="34560036"/>
<dbReference type="SUPFAM" id="SSF51905">
    <property type="entry name" value="FAD/NAD(P)-binding domain"/>
    <property type="match status" value="1"/>
</dbReference>
<comment type="caution">
    <text evidence="2">The sequence shown here is derived from an EMBL/GenBank/DDBJ whole genome shotgun (WGS) entry which is preliminary data.</text>
</comment>
<gene>
    <name evidence="2" type="ORF">CORC01_06888</name>
</gene>
<dbReference type="GO" id="GO:0004497">
    <property type="term" value="F:monooxygenase activity"/>
    <property type="evidence" value="ECO:0007669"/>
    <property type="project" value="UniProtKB-KW"/>
</dbReference>
<dbReference type="PANTHER" id="PTHR42877:SF10">
    <property type="entry name" value="L-ORNITHINE N(5)-OXYGENASE"/>
    <property type="match status" value="1"/>
</dbReference>
<sequence>MIEHTGRWHPEIELERKTIVLFGNGCTAAQIGCKRRIFDPGYLESLPTENQTLTNEKALEIVSGGVRTEKGLIEADLIILANGITDTNPNEFAAGIDNVGRRGETIPSHWKSFGGPEGQAQCRTRDAAAGISQLGLIDEEKTAARFAYCSGQVARSRGLGNK</sequence>
<protein>
    <submittedName>
        <fullName evidence="2">Monooxygenase</fullName>
    </submittedName>
</protein>
<dbReference type="InterPro" id="IPR036188">
    <property type="entry name" value="FAD/NAD-bd_sf"/>
</dbReference>
<dbReference type="RefSeq" id="XP_022475005.1">
    <property type="nucleotide sequence ID" value="XM_022618526.1"/>
</dbReference>
<keyword evidence="2" id="KW-0503">Monooxygenase</keyword>
<evidence type="ECO:0000313" key="3">
    <source>
        <dbReference type="Proteomes" id="UP000176998"/>
    </source>
</evidence>
<dbReference type="InterPro" id="IPR051209">
    <property type="entry name" value="FAD-bind_Monooxygenase_sf"/>
</dbReference>
<name>A0A1G4B930_9PEZI</name>
<evidence type="ECO:0000256" key="1">
    <source>
        <dbReference type="ARBA" id="ARBA00010139"/>
    </source>
</evidence>
<dbReference type="EMBL" id="MJBS01000053">
    <property type="protein sequence ID" value="OHE97853.1"/>
    <property type="molecule type" value="Genomic_DNA"/>
</dbReference>